<proteinExistence type="predicted"/>
<gene>
    <name evidence="1" type="ORF">V1525DRAFT_404037</name>
</gene>
<reference evidence="2" key="1">
    <citation type="journal article" date="2024" name="Front. Bioeng. Biotechnol.">
        <title>Genome-scale model development and genomic sequencing of the oleaginous clade Lipomyces.</title>
        <authorList>
            <person name="Czajka J.J."/>
            <person name="Han Y."/>
            <person name="Kim J."/>
            <person name="Mondo S.J."/>
            <person name="Hofstad B.A."/>
            <person name="Robles A."/>
            <person name="Haridas S."/>
            <person name="Riley R."/>
            <person name="LaButti K."/>
            <person name="Pangilinan J."/>
            <person name="Andreopoulos W."/>
            <person name="Lipzen A."/>
            <person name="Yan J."/>
            <person name="Wang M."/>
            <person name="Ng V."/>
            <person name="Grigoriev I.V."/>
            <person name="Spatafora J.W."/>
            <person name="Magnuson J.K."/>
            <person name="Baker S.E."/>
            <person name="Pomraning K.R."/>
        </authorList>
    </citation>
    <scope>NUCLEOTIDE SEQUENCE [LARGE SCALE GENOMIC DNA]</scope>
    <source>
        <strain evidence="2">CBS 7786</strain>
    </source>
</reference>
<comment type="caution">
    <text evidence="1">The sequence shown here is derived from an EMBL/GenBank/DDBJ whole genome shotgun (WGS) entry which is preliminary data.</text>
</comment>
<name>A0ACC3T0Q6_LIPKO</name>
<evidence type="ECO:0000313" key="1">
    <source>
        <dbReference type="EMBL" id="KAK9237453.1"/>
    </source>
</evidence>
<dbReference type="EMBL" id="MU971369">
    <property type="protein sequence ID" value="KAK9237453.1"/>
    <property type="molecule type" value="Genomic_DNA"/>
</dbReference>
<evidence type="ECO:0000313" key="2">
    <source>
        <dbReference type="Proteomes" id="UP001433508"/>
    </source>
</evidence>
<organism evidence="1 2">
    <name type="scientific">Lipomyces kononenkoae</name>
    <name type="common">Yeast</name>
    <dbReference type="NCBI Taxonomy" id="34357"/>
    <lineage>
        <taxon>Eukaryota</taxon>
        <taxon>Fungi</taxon>
        <taxon>Dikarya</taxon>
        <taxon>Ascomycota</taxon>
        <taxon>Saccharomycotina</taxon>
        <taxon>Lipomycetes</taxon>
        <taxon>Lipomycetales</taxon>
        <taxon>Lipomycetaceae</taxon>
        <taxon>Lipomyces</taxon>
    </lineage>
</organism>
<accession>A0ACC3T0Q6</accession>
<keyword evidence="2" id="KW-1185">Reference proteome</keyword>
<protein>
    <submittedName>
        <fullName evidence="1">IEC3 subunit of the Ino80 complex, chromatin re-modelling-domain-containing protein</fullName>
    </submittedName>
</protein>
<sequence>MSEPQQIRSSFFPPALASSASTSPPAHDRSPPHGLPTAADRPVMPVMSEMQNISPKSTRPNQSSFTETNRGLASPVPQGLPAIIAGSGIARQPYKSFRKKYRKLRLRFDTVMRENEELEGKDFAAKRTIRRLNAENARLLDMLIDLSESKHISKQFQIGGLGVQETPEETERQAKILKWIAKDDTIPSDGKEMDVYGNLEDQSEIKVEPGNDKGTTDNANTTESGIDGTRLPRPNTPQYLEDEILLLQDDYDSDF</sequence>
<dbReference type="Proteomes" id="UP001433508">
    <property type="component" value="Unassembled WGS sequence"/>
</dbReference>